<keyword evidence="7" id="KW-1185">Reference proteome</keyword>
<protein>
    <submittedName>
        <fullName evidence="6">Nuclease PIN</fullName>
    </submittedName>
</protein>
<dbReference type="Proteomes" id="UP000217289">
    <property type="component" value="Chromosome"/>
</dbReference>
<keyword evidence="2" id="KW-0408">Iron</keyword>
<proteinExistence type="inferred from homology"/>
<dbReference type="AlphaFoldDB" id="A0A250IAY0"/>
<dbReference type="EMBL" id="CP022163">
    <property type="protein sequence ID" value="ATB28287.1"/>
    <property type="molecule type" value="Genomic_DNA"/>
</dbReference>
<dbReference type="InterPro" id="IPR012093">
    <property type="entry name" value="Pirin"/>
</dbReference>
<comment type="cofactor">
    <cofactor evidence="2">
        <name>Fe cation</name>
        <dbReference type="ChEBI" id="CHEBI:24875"/>
    </cofactor>
    <text evidence="2">Binds 1 Fe cation per subunit.</text>
</comment>
<feature type="binding site" evidence="2">
    <location>
        <position position="57"/>
    </location>
    <ligand>
        <name>Fe cation</name>
        <dbReference type="ChEBI" id="CHEBI:24875"/>
    </ligand>
</feature>
<feature type="binding site" evidence="2">
    <location>
        <position position="55"/>
    </location>
    <ligand>
        <name>Fe cation</name>
        <dbReference type="ChEBI" id="CHEBI:24875"/>
    </ligand>
</feature>
<evidence type="ECO:0000256" key="2">
    <source>
        <dbReference type="PIRSR" id="PIRSR006232-1"/>
    </source>
</evidence>
<evidence type="ECO:0000259" key="4">
    <source>
        <dbReference type="Pfam" id="PF02678"/>
    </source>
</evidence>
<dbReference type="InterPro" id="IPR014710">
    <property type="entry name" value="RmlC-like_jellyroll"/>
</dbReference>
<evidence type="ECO:0000256" key="1">
    <source>
        <dbReference type="ARBA" id="ARBA00008416"/>
    </source>
</evidence>
<gene>
    <name evidence="6" type="ORF">MEBOL_001733</name>
</gene>
<dbReference type="Gene3D" id="2.60.120.10">
    <property type="entry name" value="Jelly Rolls"/>
    <property type="match status" value="2"/>
</dbReference>
<comment type="similarity">
    <text evidence="1 3">Belongs to the pirin family.</text>
</comment>
<evidence type="ECO:0000259" key="5">
    <source>
        <dbReference type="Pfam" id="PF05726"/>
    </source>
</evidence>
<dbReference type="PANTHER" id="PTHR13903:SF8">
    <property type="entry name" value="PIRIN"/>
    <property type="match status" value="1"/>
</dbReference>
<reference evidence="6 7" key="1">
    <citation type="submission" date="2017-06" db="EMBL/GenBank/DDBJ databases">
        <authorList>
            <person name="Kim H.J."/>
            <person name="Triplett B.A."/>
        </authorList>
    </citation>
    <scope>NUCLEOTIDE SEQUENCE [LARGE SCALE GENOMIC DNA]</scope>
    <source>
        <strain evidence="6 7">DSM 14713</strain>
    </source>
</reference>
<feature type="binding site" evidence="2">
    <location>
        <position position="104"/>
    </location>
    <ligand>
        <name>Fe cation</name>
        <dbReference type="ChEBI" id="CHEBI:24875"/>
    </ligand>
</feature>
<dbReference type="Pfam" id="PF05726">
    <property type="entry name" value="Pirin_C"/>
    <property type="match status" value="1"/>
</dbReference>
<feature type="domain" description="Pirin C-terminal" evidence="5">
    <location>
        <begin position="174"/>
        <end position="276"/>
    </location>
</feature>
<dbReference type="SUPFAM" id="SSF51182">
    <property type="entry name" value="RmlC-like cupins"/>
    <property type="match status" value="1"/>
</dbReference>
<feature type="domain" description="Pirin N-terminal" evidence="4">
    <location>
        <begin position="50"/>
        <end position="120"/>
    </location>
</feature>
<dbReference type="KEGG" id="mbd:MEBOL_001733"/>
<keyword evidence="2" id="KW-0479">Metal-binding</keyword>
<organism evidence="6 7">
    <name type="scientific">Melittangium boletus DSM 14713</name>
    <dbReference type="NCBI Taxonomy" id="1294270"/>
    <lineage>
        <taxon>Bacteria</taxon>
        <taxon>Pseudomonadati</taxon>
        <taxon>Myxococcota</taxon>
        <taxon>Myxococcia</taxon>
        <taxon>Myxococcales</taxon>
        <taxon>Cystobacterineae</taxon>
        <taxon>Archangiaceae</taxon>
        <taxon>Melittangium</taxon>
    </lineage>
</organism>
<sequence length="285" mass="30387">MTIYRNIASIGGARKRPGSYEFSAANVSSGSVGRDIDPVITIDHFHIRAPMFAPHPHAGFSAVTYLFEDGEGEFINRDSLGDRVVARPGAVIWTVTGSGVLHEEYPATRGKLSHGLQIFVNLPAAEKLLRPRLLFVDGPDVPVRELPGARLRVAAGTSGDVHSKLEAPGDITLLDVKLEPDAVFEEAFPADRSVLAYVIKGSTLVGNEGRQLGTLEVASFADVEGAVLLRATSEGAQVVLIAGRPLREPLVSHGPFVMNTEQQLASAIERYRAGGMGALASENDT</sequence>
<dbReference type="Pfam" id="PF02678">
    <property type="entry name" value="Pirin"/>
    <property type="match status" value="1"/>
</dbReference>
<dbReference type="PIRSF" id="PIRSF006232">
    <property type="entry name" value="Pirin"/>
    <property type="match status" value="1"/>
</dbReference>
<name>A0A250IAY0_9BACT</name>
<dbReference type="InterPro" id="IPR011051">
    <property type="entry name" value="RmlC_Cupin_sf"/>
</dbReference>
<evidence type="ECO:0000256" key="3">
    <source>
        <dbReference type="RuleBase" id="RU003457"/>
    </source>
</evidence>
<accession>A0A250IAY0</accession>
<evidence type="ECO:0000313" key="7">
    <source>
        <dbReference type="Proteomes" id="UP000217289"/>
    </source>
</evidence>
<dbReference type="RefSeq" id="WP_170115471.1">
    <property type="nucleotide sequence ID" value="NZ_CP022163.1"/>
</dbReference>
<evidence type="ECO:0000313" key="6">
    <source>
        <dbReference type="EMBL" id="ATB28287.1"/>
    </source>
</evidence>
<dbReference type="GO" id="GO:0046872">
    <property type="term" value="F:metal ion binding"/>
    <property type="evidence" value="ECO:0007669"/>
    <property type="project" value="UniProtKB-KW"/>
</dbReference>
<feature type="binding site" evidence="2">
    <location>
        <position position="102"/>
    </location>
    <ligand>
        <name>Fe cation</name>
        <dbReference type="ChEBI" id="CHEBI:24875"/>
    </ligand>
</feature>
<dbReference type="CDD" id="cd02247">
    <property type="entry name" value="cupin_pirin_C"/>
    <property type="match status" value="1"/>
</dbReference>
<dbReference type="InterPro" id="IPR003829">
    <property type="entry name" value="Pirin_N_dom"/>
</dbReference>
<dbReference type="InterPro" id="IPR008778">
    <property type="entry name" value="Pirin_C_dom"/>
</dbReference>
<dbReference type="PANTHER" id="PTHR13903">
    <property type="entry name" value="PIRIN-RELATED"/>
    <property type="match status" value="1"/>
</dbReference>